<feature type="domain" description="Flagellar hook protein FlgE/F/G-like D1" evidence="8">
    <location>
        <begin position="89"/>
        <end position="154"/>
    </location>
</feature>
<evidence type="ECO:0000256" key="1">
    <source>
        <dbReference type="ARBA" id="ARBA00004117"/>
    </source>
</evidence>
<organism evidence="9 10">
    <name type="scientific">Acetobacter orientalis</name>
    <dbReference type="NCBI Taxonomy" id="146474"/>
    <lineage>
        <taxon>Bacteria</taxon>
        <taxon>Pseudomonadati</taxon>
        <taxon>Pseudomonadota</taxon>
        <taxon>Alphaproteobacteria</taxon>
        <taxon>Acetobacterales</taxon>
        <taxon>Acetobacteraceae</taxon>
        <taxon>Acetobacter</taxon>
    </lineage>
</organism>
<comment type="function">
    <text evidence="4">A flexible structure which links the flagellar filament to the drive apparatus in the basal body.</text>
</comment>
<proteinExistence type="inferred from homology"/>
<evidence type="ECO:0000259" key="7">
    <source>
        <dbReference type="Pfam" id="PF06429"/>
    </source>
</evidence>
<gene>
    <name evidence="9" type="ORF">HK12_06485</name>
</gene>
<dbReference type="InterPro" id="IPR053967">
    <property type="entry name" value="LlgE_F_G-like_D1"/>
</dbReference>
<dbReference type="Pfam" id="PF06429">
    <property type="entry name" value="Flg_bbr_C"/>
    <property type="match status" value="1"/>
</dbReference>
<evidence type="ECO:0000259" key="8">
    <source>
        <dbReference type="Pfam" id="PF22692"/>
    </source>
</evidence>
<comment type="similarity">
    <text evidence="2 4">Belongs to the flagella basal body rod proteins family.</text>
</comment>
<dbReference type="Pfam" id="PF22692">
    <property type="entry name" value="LlgE_F_G_D1"/>
    <property type="match status" value="1"/>
</dbReference>
<dbReference type="Pfam" id="PF00460">
    <property type="entry name" value="Flg_bb_rod"/>
    <property type="match status" value="1"/>
</dbReference>
<evidence type="ECO:0000256" key="2">
    <source>
        <dbReference type="ARBA" id="ARBA00009677"/>
    </source>
</evidence>
<dbReference type="PANTHER" id="PTHR30435">
    <property type="entry name" value="FLAGELLAR PROTEIN"/>
    <property type="match status" value="1"/>
</dbReference>
<sequence>MSVFNAISTAVSGINAQSTAFSNLSNNIANSQTVGYKADSTAFQDFVSGQLINSSRNEGNSDSVAAVTIQHVDKQGTATVSNDSLAMSIDGSGLFNVTKSPSNTSSSASLNQTRYYTRNGEFYEDKNGYLVNTSGYYLSGYAMQQVTDPKGTTDTSKNQVVSQLSNQLTSVNVSNVEYHPISNPTISVKGYVGSSVDKTTSTSTNSQTTTIYDSNNDAHNVKLDWSYVSDSTTTNNLQTWKLAVSTPDTNSSVSGTYYVQFDSTTGAIQTVSQSEDGTNSLISRTNSSISLGFSYTDLQGASATMPFQLNLGLQGSTSGATLSSATGPVITTPTTDSKSSSQVGSYTGVEIQSDGTIMAKFSLGDTQAIGQVALTNFASVNNLQEVSGQAYLATPSAGTPHTGLVGENGTGSLTVGYTEASTTDLTSDLSALIIAQQAYTANTKIVTTASELLQTTIAMKQ</sequence>
<evidence type="ECO:0000259" key="6">
    <source>
        <dbReference type="Pfam" id="PF00460"/>
    </source>
</evidence>
<dbReference type="GO" id="GO:0071978">
    <property type="term" value="P:bacterial-type flagellum-dependent swarming motility"/>
    <property type="evidence" value="ECO:0007669"/>
    <property type="project" value="TreeGrafter"/>
</dbReference>
<feature type="region of interest" description="Disordered" evidence="5">
    <location>
        <begin position="324"/>
        <end position="343"/>
    </location>
</feature>
<dbReference type="Proteomes" id="UP000194639">
    <property type="component" value="Unassembled WGS sequence"/>
</dbReference>
<dbReference type="InterPro" id="IPR010930">
    <property type="entry name" value="Flg_bb/hook_C_dom"/>
</dbReference>
<reference evidence="9 10" key="1">
    <citation type="submission" date="2014-06" db="EMBL/GenBank/DDBJ databases">
        <authorList>
            <person name="Ju J."/>
            <person name="Zhang J."/>
        </authorList>
    </citation>
    <scope>NUCLEOTIDE SEQUENCE [LARGE SCALE GENOMIC DNA]</scope>
    <source>
        <strain evidence="9">DmW_045</strain>
    </source>
</reference>
<feature type="domain" description="Flagellar basal-body/hook protein C-terminal" evidence="7">
    <location>
        <begin position="416"/>
        <end position="458"/>
    </location>
</feature>
<dbReference type="InterPro" id="IPR001444">
    <property type="entry name" value="Flag_bb_rod_N"/>
</dbReference>
<evidence type="ECO:0000313" key="9">
    <source>
        <dbReference type="EMBL" id="OUI85309.1"/>
    </source>
</evidence>
<dbReference type="InterPro" id="IPR020013">
    <property type="entry name" value="Flagellar_FlgE/F/G"/>
</dbReference>
<protein>
    <recommendedName>
        <fullName evidence="4">Flagellar hook protein FlgE</fullName>
    </recommendedName>
</protein>
<evidence type="ECO:0000256" key="4">
    <source>
        <dbReference type="RuleBase" id="RU362116"/>
    </source>
</evidence>
<accession>A0A252A6T6</accession>
<dbReference type="RefSeq" id="WP_086551539.1">
    <property type="nucleotide sequence ID" value="NZ_JOMO01000003.1"/>
</dbReference>
<evidence type="ECO:0000256" key="5">
    <source>
        <dbReference type="SAM" id="MobiDB-lite"/>
    </source>
</evidence>
<dbReference type="GO" id="GO:0009424">
    <property type="term" value="C:bacterial-type flagellum hook"/>
    <property type="evidence" value="ECO:0007669"/>
    <property type="project" value="TreeGrafter"/>
</dbReference>
<feature type="compositionally biased region" description="Polar residues" evidence="5">
    <location>
        <begin position="329"/>
        <end position="343"/>
    </location>
</feature>
<name>A0A252A6T6_9PROT</name>
<dbReference type="PANTHER" id="PTHR30435:SF1">
    <property type="entry name" value="FLAGELLAR HOOK PROTEIN FLGE"/>
    <property type="match status" value="1"/>
</dbReference>
<dbReference type="SUPFAM" id="SSF117143">
    <property type="entry name" value="Flagellar hook protein flgE"/>
    <property type="match status" value="1"/>
</dbReference>
<dbReference type="AlphaFoldDB" id="A0A252A6T6"/>
<keyword evidence="3 4" id="KW-0975">Bacterial flagellum</keyword>
<comment type="caution">
    <text evidence="9">The sequence shown here is derived from an EMBL/GenBank/DDBJ whole genome shotgun (WGS) entry which is preliminary data.</text>
</comment>
<evidence type="ECO:0000256" key="3">
    <source>
        <dbReference type="ARBA" id="ARBA00023143"/>
    </source>
</evidence>
<evidence type="ECO:0000313" key="10">
    <source>
        <dbReference type="Proteomes" id="UP000194639"/>
    </source>
</evidence>
<dbReference type="GO" id="GO:0005829">
    <property type="term" value="C:cytosol"/>
    <property type="evidence" value="ECO:0007669"/>
    <property type="project" value="TreeGrafter"/>
</dbReference>
<feature type="domain" description="Flagellar basal body rod protein N-terminal" evidence="6">
    <location>
        <begin position="8"/>
        <end position="37"/>
    </location>
</feature>
<dbReference type="NCBIfam" id="TIGR03506">
    <property type="entry name" value="FlgEFG_subfam"/>
    <property type="match status" value="1"/>
</dbReference>
<dbReference type="InterPro" id="IPR037925">
    <property type="entry name" value="FlgE/F/G-like"/>
</dbReference>
<comment type="subcellular location">
    <subcellularLocation>
        <location evidence="1 4">Bacterial flagellum basal body</location>
    </subcellularLocation>
</comment>
<dbReference type="GO" id="GO:0009425">
    <property type="term" value="C:bacterial-type flagellum basal body"/>
    <property type="evidence" value="ECO:0007669"/>
    <property type="project" value="UniProtKB-SubCell"/>
</dbReference>
<dbReference type="EMBL" id="JOMO01000003">
    <property type="protein sequence ID" value="OUI85309.1"/>
    <property type="molecule type" value="Genomic_DNA"/>
</dbReference>